<dbReference type="EMBL" id="FNQP01000003">
    <property type="protein sequence ID" value="SEA01581.1"/>
    <property type="molecule type" value="Genomic_DNA"/>
</dbReference>
<dbReference type="GO" id="GO:0006281">
    <property type="term" value="P:DNA repair"/>
    <property type="evidence" value="ECO:0007669"/>
    <property type="project" value="UniProtKB-KW"/>
</dbReference>
<dbReference type="PROSITE" id="PS51471">
    <property type="entry name" value="FE2OG_OXY"/>
    <property type="match status" value="1"/>
</dbReference>
<dbReference type="GO" id="GO:0035516">
    <property type="term" value="F:broad specificity oxidative DNA demethylase activity"/>
    <property type="evidence" value="ECO:0007669"/>
    <property type="project" value="UniProtKB-EC"/>
</dbReference>
<keyword evidence="18" id="KW-1185">Reference proteome</keyword>
<dbReference type="Gene3D" id="2.60.120.590">
    <property type="entry name" value="Alpha-ketoglutarate-dependent dioxygenase AlkB-like"/>
    <property type="match status" value="1"/>
</dbReference>
<dbReference type="PANTHER" id="PTHR16557">
    <property type="entry name" value="ALKYLATED DNA REPAIR PROTEIN ALKB-RELATED"/>
    <property type="match status" value="1"/>
</dbReference>
<dbReference type="GO" id="GO:0008168">
    <property type="term" value="F:methyltransferase activity"/>
    <property type="evidence" value="ECO:0007669"/>
    <property type="project" value="UniProtKB-KW"/>
</dbReference>
<keyword evidence="4" id="KW-0223">Dioxygenase</keyword>
<evidence type="ECO:0000256" key="8">
    <source>
        <dbReference type="ARBA" id="ARBA00050106"/>
    </source>
</evidence>
<evidence type="ECO:0000313" key="17">
    <source>
        <dbReference type="EMBL" id="SEA01581.1"/>
    </source>
</evidence>
<evidence type="ECO:0000256" key="13">
    <source>
        <dbReference type="ARBA" id="ARBA00082512"/>
    </source>
</evidence>
<dbReference type="EC" id="1.14.11.33" evidence="10"/>
<keyword evidence="17" id="KW-0808">Transferase</keyword>
<feature type="binding site" evidence="14">
    <location>
        <begin position="78"/>
        <end position="80"/>
    </location>
    <ligand>
        <name>substrate</name>
    </ligand>
</feature>
<feature type="binding site" evidence="14">
    <location>
        <begin position="206"/>
        <end position="212"/>
    </location>
    <ligand>
        <name>2-oxoglutarate</name>
        <dbReference type="ChEBI" id="CHEBI:16810"/>
    </ligand>
</feature>
<evidence type="ECO:0000256" key="6">
    <source>
        <dbReference type="ARBA" id="ARBA00023004"/>
    </source>
</evidence>
<evidence type="ECO:0000256" key="14">
    <source>
        <dbReference type="PIRSR" id="PIRSR604574-1"/>
    </source>
</evidence>
<feature type="binding site" evidence="14">
    <location>
        <position position="71"/>
    </location>
    <ligand>
        <name>substrate</name>
    </ligand>
</feature>
<dbReference type="GO" id="GO:0008198">
    <property type="term" value="F:ferrous iron binding"/>
    <property type="evidence" value="ECO:0007669"/>
    <property type="project" value="TreeGrafter"/>
</dbReference>
<feature type="binding site" evidence="15">
    <location>
        <position position="189"/>
    </location>
    <ligand>
        <name>Fe cation</name>
        <dbReference type="ChEBI" id="CHEBI:24875"/>
        <note>catalytic</note>
    </ligand>
</feature>
<dbReference type="AlphaFoldDB" id="A0A1H3XRQ3"/>
<keyword evidence="6 15" id="KW-0408">Iron</keyword>
<dbReference type="RefSeq" id="WP_093065563.1">
    <property type="nucleotide sequence ID" value="NZ_FNQP01000003.1"/>
</dbReference>
<keyword evidence="2 15" id="KW-0479">Metal-binding</keyword>
<evidence type="ECO:0000256" key="9">
    <source>
        <dbReference type="ARBA" id="ARBA00055649"/>
    </source>
</evidence>
<comment type="similarity">
    <text evidence="1">Belongs to the alkB family.</text>
</comment>
<feature type="domain" description="Fe2OG dioxygenase" evidence="16">
    <location>
        <begin position="115"/>
        <end position="215"/>
    </location>
</feature>
<feature type="binding site" evidence="14">
    <location>
        <position position="163"/>
    </location>
    <ligand>
        <name>substrate</name>
    </ligand>
</feature>
<dbReference type="GO" id="GO:0035513">
    <property type="term" value="P:oxidative RNA demethylation"/>
    <property type="evidence" value="ECO:0007669"/>
    <property type="project" value="TreeGrafter"/>
</dbReference>
<evidence type="ECO:0000256" key="15">
    <source>
        <dbReference type="PIRSR" id="PIRSR604574-2"/>
    </source>
</evidence>
<dbReference type="InterPro" id="IPR004574">
    <property type="entry name" value="Alkb"/>
</dbReference>
<keyword evidence="3" id="KW-0227">DNA damage</keyword>
<feature type="binding site" evidence="14">
    <location>
        <begin position="122"/>
        <end position="124"/>
    </location>
    <ligand>
        <name>2-oxoglutarate</name>
        <dbReference type="ChEBI" id="CHEBI:16810"/>
    </ligand>
</feature>
<protein>
    <recommendedName>
        <fullName evidence="11">Alpha-ketoglutarate-dependent dioxygenase AlkB</fullName>
        <ecNumber evidence="10">1.14.11.33</ecNumber>
    </recommendedName>
    <alternativeName>
        <fullName evidence="12">Alkylated DNA repair protein AlkB</fullName>
    </alternativeName>
    <alternativeName>
        <fullName evidence="13">DNA oxidative demethylase AlkB</fullName>
    </alternativeName>
</protein>
<dbReference type="GO" id="GO:0005737">
    <property type="term" value="C:cytoplasm"/>
    <property type="evidence" value="ECO:0007669"/>
    <property type="project" value="TreeGrafter"/>
</dbReference>
<dbReference type="FunFam" id="2.60.120.590:FF:000005">
    <property type="entry name" value="Alpha-ketoglutarate-dependent dioxygenase AlkB"/>
    <property type="match status" value="1"/>
</dbReference>
<organism evidence="17 18">
    <name type="scientific">Thiothrix caldifontis</name>
    <dbReference type="NCBI Taxonomy" id="525918"/>
    <lineage>
        <taxon>Bacteria</taxon>
        <taxon>Pseudomonadati</taxon>
        <taxon>Pseudomonadota</taxon>
        <taxon>Gammaproteobacteria</taxon>
        <taxon>Thiotrichales</taxon>
        <taxon>Thiotrichaceae</taxon>
        <taxon>Thiothrix</taxon>
    </lineage>
</organism>
<keyword evidence="7" id="KW-0234">DNA repair</keyword>
<evidence type="ECO:0000256" key="1">
    <source>
        <dbReference type="ARBA" id="ARBA00007879"/>
    </source>
</evidence>
<dbReference type="SUPFAM" id="SSF51197">
    <property type="entry name" value="Clavaminate synthase-like"/>
    <property type="match status" value="1"/>
</dbReference>
<evidence type="ECO:0000256" key="11">
    <source>
        <dbReference type="ARBA" id="ARBA00072243"/>
    </source>
</evidence>
<evidence type="ECO:0000256" key="10">
    <source>
        <dbReference type="ARBA" id="ARBA00066725"/>
    </source>
</evidence>
<feature type="binding site" evidence="14">
    <location>
        <position position="137"/>
    </location>
    <ligand>
        <name>substrate</name>
    </ligand>
</feature>
<dbReference type="InterPro" id="IPR005123">
    <property type="entry name" value="Oxoglu/Fe-dep_dioxygenase_dom"/>
</dbReference>
<accession>A0A1H3XRQ3</accession>
<evidence type="ECO:0000256" key="2">
    <source>
        <dbReference type="ARBA" id="ARBA00022723"/>
    </source>
</evidence>
<reference evidence="17 18" key="1">
    <citation type="submission" date="2016-10" db="EMBL/GenBank/DDBJ databases">
        <authorList>
            <person name="de Groot N.N."/>
        </authorList>
    </citation>
    <scope>NUCLEOTIDE SEQUENCE [LARGE SCALE GENOMIC DNA]</scope>
    <source>
        <strain evidence="17 18">DSM 21228</strain>
    </source>
</reference>
<dbReference type="Pfam" id="PF13532">
    <property type="entry name" value="2OG-FeII_Oxy_2"/>
    <property type="match status" value="1"/>
</dbReference>
<dbReference type="InterPro" id="IPR027450">
    <property type="entry name" value="AlkB-like"/>
</dbReference>
<keyword evidence="17" id="KW-0489">Methyltransferase</keyword>
<name>A0A1H3XRQ3_9GAMM</name>
<dbReference type="InterPro" id="IPR037151">
    <property type="entry name" value="AlkB-like_sf"/>
</dbReference>
<sequence>MNLNLFNTPPEPWTEPLSPGALVLRQYATAHTDRLLAGIHAIAAQAPFRQMQTPGGYTMSVAMTNCGTVGWITDRKGYRYSTTDPLSGQAWPALPADFRSLAQAAALAAGFPAFQPDACLINRYSVGAKMALHQDRDERDLTAPIVSVSLGLPATFLWGGLQRSDKALKVPLLHGDVVVWGREARLVFHGIAPLKAGQHPLLGEVRINLTFRQGL</sequence>
<evidence type="ECO:0000256" key="4">
    <source>
        <dbReference type="ARBA" id="ARBA00022964"/>
    </source>
</evidence>
<dbReference type="Proteomes" id="UP000199397">
    <property type="component" value="Unassembled WGS sequence"/>
</dbReference>
<dbReference type="GO" id="GO:0035515">
    <property type="term" value="F:oxidative RNA demethylase activity"/>
    <property type="evidence" value="ECO:0007669"/>
    <property type="project" value="TreeGrafter"/>
</dbReference>
<dbReference type="STRING" id="525918.SAMN05660964_00772"/>
<comment type="cofactor">
    <cofactor evidence="15">
        <name>Fe(2+)</name>
        <dbReference type="ChEBI" id="CHEBI:29033"/>
    </cofactor>
    <text evidence="15">Binds 1 Fe(2+) ion per subunit.</text>
</comment>
<dbReference type="NCBIfam" id="NF011930">
    <property type="entry name" value="PRK15401.1"/>
    <property type="match status" value="1"/>
</dbReference>
<evidence type="ECO:0000256" key="12">
    <source>
        <dbReference type="ARBA" id="ARBA00080712"/>
    </source>
</evidence>
<evidence type="ECO:0000256" key="3">
    <source>
        <dbReference type="ARBA" id="ARBA00022763"/>
    </source>
</evidence>
<evidence type="ECO:0000259" key="16">
    <source>
        <dbReference type="PROSITE" id="PS51471"/>
    </source>
</evidence>
<evidence type="ECO:0000256" key="7">
    <source>
        <dbReference type="ARBA" id="ARBA00023204"/>
    </source>
</evidence>
<dbReference type="GO" id="GO:0032259">
    <property type="term" value="P:methylation"/>
    <property type="evidence" value="ECO:0007669"/>
    <property type="project" value="UniProtKB-KW"/>
</dbReference>
<gene>
    <name evidence="17" type="ORF">SAMN05660964_00772</name>
</gene>
<dbReference type="PANTHER" id="PTHR16557:SF2">
    <property type="entry name" value="NUCLEIC ACID DIOXYGENASE ALKBH1"/>
    <property type="match status" value="1"/>
</dbReference>
<comment type="catalytic activity">
    <reaction evidence="8">
        <text>a methylated nucleobase within DNA + 2-oxoglutarate + O2 = a nucleobase within DNA + formaldehyde + succinate + CO2</text>
        <dbReference type="Rhea" id="RHEA:30299"/>
        <dbReference type="Rhea" id="RHEA-COMP:12192"/>
        <dbReference type="Rhea" id="RHEA-COMP:12193"/>
        <dbReference type="ChEBI" id="CHEBI:15379"/>
        <dbReference type="ChEBI" id="CHEBI:16526"/>
        <dbReference type="ChEBI" id="CHEBI:16810"/>
        <dbReference type="ChEBI" id="CHEBI:16842"/>
        <dbReference type="ChEBI" id="CHEBI:30031"/>
        <dbReference type="ChEBI" id="CHEBI:32875"/>
        <dbReference type="ChEBI" id="CHEBI:64428"/>
        <dbReference type="EC" id="1.14.11.33"/>
    </reaction>
</comment>
<feature type="binding site" evidence="15">
    <location>
        <position position="135"/>
    </location>
    <ligand>
        <name>Fe cation</name>
        <dbReference type="ChEBI" id="CHEBI:24875"/>
        <note>catalytic</note>
    </ligand>
</feature>
<evidence type="ECO:0000256" key="5">
    <source>
        <dbReference type="ARBA" id="ARBA00023002"/>
    </source>
</evidence>
<feature type="binding site" evidence="15">
    <location>
        <position position="133"/>
    </location>
    <ligand>
        <name>Fe cation</name>
        <dbReference type="ChEBI" id="CHEBI:24875"/>
        <note>catalytic</note>
    </ligand>
</feature>
<comment type="function">
    <text evidence="9">Dioxygenase that repairs alkylated DNA and RNA containing 3-methylcytosine or 1-methyladenine by oxidative demethylation. Has highest activity towards 3-methylcytosine. Has lower activity towards alkylated DNA containing ethenoadenine, and no detectable activity towards 1-methylguanine or 3-methylthymine. Accepts double-stranded and single-stranded substrates. Requires molecular oxygen, alpha-ketoglutarate and iron. Provides extensive resistance to alkylating agents such as MMS and DMS (SN2 agents), but not to MMNG and MNU (SN1 agents).</text>
</comment>
<evidence type="ECO:0000313" key="18">
    <source>
        <dbReference type="Proteomes" id="UP000199397"/>
    </source>
</evidence>
<dbReference type="OrthoDB" id="9796932at2"/>
<keyword evidence="5" id="KW-0560">Oxidoreductase</keyword>
<proteinExistence type="inferred from homology"/>